<feature type="domain" description="PAC" evidence="11">
    <location>
        <begin position="237"/>
        <end position="289"/>
    </location>
</feature>
<accession>A0ABT5K0E8</accession>
<evidence type="ECO:0000313" key="12">
    <source>
        <dbReference type="EMBL" id="MDC8758175.1"/>
    </source>
</evidence>
<keyword evidence="7" id="KW-0175">Coiled coil</keyword>
<dbReference type="Gene3D" id="3.30.565.10">
    <property type="entry name" value="Histidine kinase-like ATPase, C-terminal domain"/>
    <property type="match status" value="1"/>
</dbReference>
<dbReference type="EC" id="2.7.13.3" evidence="2"/>
<dbReference type="CDD" id="cd00130">
    <property type="entry name" value="PAS"/>
    <property type="match status" value="3"/>
</dbReference>
<dbReference type="NCBIfam" id="TIGR00229">
    <property type="entry name" value="sensory_box"/>
    <property type="match status" value="2"/>
</dbReference>
<dbReference type="SUPFAM" id="SSF55874">
    <property type="entry name" value="ATPase domain of HSP90 chaperone/DNA topoisomerase II/histidine kinase"/>
    <property type="match status" value="1"/>
</dbReference>
<dbReference type="Gene3D" id="3.40.50.2300">
    <property type="match status" value="1"/>
</dbReference>
<evidence type="ECO:0000259" key="9">
    <source>
        <dbReference type="PROSITE" id="PS50110"/>
    </source>
</evidence>
<keyword evidence="4" id="KW-0808">Transferase</keyword>
<keyword evidence="3 6" id="KW-0597">Phosphoprotein</keyword>
<comment type="caution">
    <text evidence="12">The sequence shown here is derived from an EMBL/GenBank/DDBJ whole genome shotgun (WGS) entry which is preliminary data.</text>
</comment>
<name>A0ABT5K0E8_9BURK</name>
<evidence type="ECO:0000256" key="6">
    <source>
        <dbReference type="PROSITE-ProRule" id="PRU00169"/>
    </source>
</evidence>
<evidence type="ECO:0000256" key="4">
    <source>
        <dbReference type="ARBA" id="ARBA00022679"/>
    </source>
</evidence>
<dbReference type="SMART" id="SM00086">
    <property type="entry name" value="PAC"/>
    <property type="match status" value="2"/>
</dbReference>
<dbReference type="InterPro" id="IPR003594">
    <property type="entry name" value="HATPase_dom"/>
</dbReference>
<dbReference type="InterPro" id="IPR013655">
    <property type="entry name" value="PAS_fold_3"/>
</dbReference>
<dbReference type="SUPFAM" id="SSF52172">
    <property type="entry name" value="CheY-like"/>
    <property type="match status" value="1"/>
</dbReference>
<dbReference type="InterPro" id="IPR035965">
    <property type="entry name" value="PAS-like_dom_sf"/>
</dbReference>
<keyword evidence="12" id="KW-0067">ATP-binding</keyword>
<feature type="domain" description="Histidine kinase" evidence="8">
    <location>
        <begin position="611"/>
        <end position="829"/>
    </location>
</feature>
<dbReference type="PROSITE" id="PS50113">
    <property type="entry name" value="PAC"/>
    <property type="match status" value="2"/>
</dbReference>
<dbReference type="EMBL" id="JAQQXR010000004">
    <property type="protein sequence ID" value="MDC8758175.1"/>
    <property type="molecule type" value="Genomic_DNA"/>
</dbReference>
<dbReference type="RefSeq" id="WP_273670857.1">
    <property type="nucleotide sequence ID" value="NZ_JAQQXR010000004.1"/>
</dbReference>
<dbReference type="Pfam" id="PF00072">
    <property type="entry name" value="Response_reg"/>
    <property type="match status" value="1"/>
</dbReference>
<dbReference type="PROSITE" id="PS50109">
    <property type="entry name" value="HIS_KIN"/>
    <property type="match status" value="1"/>
</dbReference>
<dbReference type="PROSITE" id="PS50110">
    <property type="entry name" value="RESPONSE_REGULATORY"/>
    <property type="match status" value="1"/>
</dbReference>
<feature type="domain" description="PAC" evidence="11">
    <location>
        <begin position="363"/>
        <end position="415"/>
    </location>
</feature>
<proteinExistence type="predicted"/>
<dbReference type="InterPro" id="IPR003018">
    <property type="entry name" value="GAF"/>
</dbReference>
<dbReference type="InterPro" id="IPR011006">
    <property type="entry name" value="CheY-like_superfamily"/>
</dbReference>
<dbReference type="InterPro" id="IPR000700">
    <property type="entry name" value="PAS-assoc_C"/>
</dbReference>
<dbReference type="InterPro" id="IPR003661">
    <property type="entry name" value="HisK_dim/P_dom"/>
</dbReference>
<evidence type="ECO:0000256" key="1">
    <source>
        <dbReference type="ARBA" id="ARBA00000085"/>
    </source>
</evidence>
<dbReference type="CDD" id="cd00082">
    <property type="entry name" value="HisKA"/>
    <property type="match status" value="1"/>
</dbReference>
<evidence type="ECO:0000259" key="10">
    <source>
        <dbReference type="PROSITE" id="PS50112"/>
    </source>
</evidence>
<dbReference type="PROSITE" id="PS50112">
    <property type="entry name" value="PAS"/>
    <property type="match status" value="1"/>
</dbReference>
<evidence type="ECO:0000259" key="11">
    <source>
        <dbReference type="PROSITE" id="PS50113"/>
    </source>
</evidence>
<keyword evidence="5" id="KW-0418">Kinase</keyword>
<dbReference type="Gene3D" id="3.30.450.40">
    <property type="match status" value="1"/>
</dbReference>
<evidence type="ECO:0000313" key="13">
    <source>
        <dbReference type="Proteomes" id="UP001221208"/>
    </source>
</evidence>
<dbReference type="InterPro" id="IPR000014">
    <property type="entry name" value="PAS"/>
</dbReference>
<evidence type="ECO:0000259" key="8">
    <source>
        <dbReference type="PROSITE" id="PS50109"/>
    </source>
</evidence>
<dbReference type="InterPro" id="IPR004358">
    <property type="entry name" value="Sig_transdc_His_kin-like_C"/>
</dbReference>
<dbReference type="Pfam" id="PF08448">
    <property type="entry name" value="PAS_4"/>
    <property type="match status" value="1"/>
</dbReference>
<dbReference type="Pfam" id="PF13426">
    <property type="entry name" value="PAS_9"/>
    <property type="match status" value="1"/>
</dbReference>
<dbReference type="Pfam" id="PF00512">
    <property type="entry name" value="HisKA"/>
    <property type="match status" value="1"/>
</dbReference>
<keyword evidence="13" id="KW-1185">Reference proteome</keyword>
<evidence type="ECO:0000256" key="2">
    <source>
        <dbReference type="ARBA" id="ARBA00012438"/>
    </source>
</evidence>
<dbReference type="PANTHER" id="PTHR43547">
    <property type="entry name" value="TWO-COMPONENT HISTIDINE KINASE"/>
    <property type="match status" value="1"/>
</dbReference>
<dbReference type="Pfam" id="PF08447">
    <property type="entry name" value="PAS_3"/>
    <property type="match status" value="1"/>
</dbReference>
<feature type="modified residue" description="4-aspartylphosphate" evidence="6">
    <location>
        <position position="909"/>
    </location>
</feature>
<dbReference type="PANTHER" id="PTHR43547:SF2">
    <property type="entry name" value="HYBRID SIGNAL TRANSDUCTION HISTIDINE KINASE C"/>
    <property type="match status" value="1"/>
</dbReference>
<keyword evidence="12" id="KW-0547">Nucleotide-binding</keyword>
<reference evidence="12 13" key="1">
    <citation type="submission" date="2022-10" db="EMBL/GenBank/DDBJ databases">
        <title>Janthinobacterium sp. hw3 Genome sequencing.</title>
        <authorList>
            <person name="Park S."/>
        </authorList>
    </citation>
    <scope>NUCLEOTIDE SEQUENCE [LARGE SCALE GENOMIC DNA]</scope>
    <source>
        <strain evidence="13">hw3</strain>
    </source>
</reference>
<dbReference type="SMART" id="SM00065">
    <property type="entry name" value="GAF"/>
    <property type="match status" value="1"/>
</dbReference>
<dbReference type="Pfam" id="PF02518">
    <property type="entry name" value="HATPase_c"/>
    <property type="match status" value="1"/>
</dbReference>
<dbReference type="SMART" id="SM00448">
    <property type="entry name" value="REC"/>
    <property type="match status" value="1"/>
</dbReference>
<dbReference type="InterPro" id="IPR036097">
    <property type="entry name" value="HisK_dim/P_sf"/>
</dbReference>
<evidence type="ECO:0000256" key="7">
    <source>
        <dbReference type="SAM" id="Coils"/>
    </source>
</evidence>
<dbReference type="SMART" id="SM00387">
    <property type="entry name" value="HATPase_c"/>
    <property type="match status" value="1"/>
</dbReference>
<dbReference type="Gene3D" id="3.30.450.20">
    <property type="entry name" value="PAS domain"/>
    <property type="match status" value="3"/>
</dbReference>
<dbReference type="InterPro" id="IPR005467">
    <property type="entry name" value="His_kinase_dom"/>
</dbReference>
<dbReference type="SMART" id="SM00091">
    <property type="entry name" value="PAS"/>
    <property type="match status" value="3"/>
</dbReference>
<dbReference type="InterPro" id="IPR036890">
    <property type="entry name" value="HATPase_C_sf"/>
</dbReference>
<dbReference type="InterPro" id="IPR029016">
    <property type="entry name" value="GAF-like_dom_sf"/>
</dbReference>
<dbReference type="InterPro" id="IPR001610">
    <property type="entry name" value="PAC"/>
</dbReference>
<dbReference type="Pfam" id="PF13185">
    <property type="entry name" value="GAF_2"/>
    <property type="match status" value="1"/>
</dbReference>
<protein>
    <recommendedName>
        <fullName evidence="2">histidine kinase</fullName>
        <ecNumber evidence="2">2.7.13.3</ecNumber>
    </recommendedName>
</protein>
<dbReference type="SUPFAM" id="SSF47384">
    <property type="entry name" value="Homodimeric domain of signal transducing histidine kinase"/>
    <property type="match status" value="1"/>
</dbReference>
<comment type="catalytic activity">
    <reaction evidence="1">
        <text>ATP + protein L-histidine = ADP + protein N-phospho-L-histidine.</text>
        <dbReference type="EC" id="2.7.13.3"/>
    </reaction>
</comment>
<dbReference type="PRINTS" id="PR00344">
    <property type="entry name" value="BCTRLSENSOR"/>
</dbReference>
<dbReference type="SUPFAM" id="SSF55785">
    <property type="entry name" value="PYP-like sensor domain (PAS domain)"/>
    <property type="match status" value="3"/>
</dbReference>
<dbReference type="Proteomes" id="UP001221208">
    <property type="component" value="Unassembled WGS sequence"/>
</dbReference>
<sequence>MAKHDHDESARLRQTAGPGAGVLLAQQSASNEVAEVREALRQADERMSKLLESITDGFLVVDRDWRISYINARAEDMLRPARKSGACLPGGNLWQQLPELRGTVLEAQYRHALERQESVGFELYYLPLKRWLEVRAYPSSDGLTSYLQDITQRKADERALRESANRLQVALAAGKLGDWSWDAATDLVTLGRRAAEMFELPGATPVTWRALRERIDEDDRADARGAFLRAFASRADYQIECRIVRRSGERRWLSVVGHGNYGDDDSLQGMTGMVRDITRSKAAEDTLRQSEEELRALANSIPQLAWIAQFDGAVTWYNERWYDYTGTSAGQNAGNGWQAVYDPLCLPQMKQRWEQSLRSGQPFEMEFPIRGADGQFRWFLTRANPIRDGDGKLLRWFGTSTDVDQVKRAQEALRDESAILELLNSTGTALASTRDLGALLQEVTDATTRLSGAHCGVFLSRDDGAGAPAHCTLAGAGAAAFRHFAAAHAEALFGPARQGGGALRADDVAADPRYADAAPVRSYLAVPVVARSGDVIGGLFFGHPEAAVFTARTERIVGGIAAQAAVAIDNARMYEAAQRAAEERKVLLDSERSARTEAERTNQMKDEFLATLSHELRTPLSAILGWAQVLRRGTRDQADQQRGLQSIERNARAQAQLIEDLLDMSRITSGKVQLDMQAIAPATIIDAAIEALRPAADAKNIRLDSRIAAGVGAIAGDASRLQQVIWNLLSNALKFTPRDGTVSIDVRQADRHAEITMRDSGIGIRAEFLAHVFERFRQADASTTRKHGGLGLGLAIVKHLVEQHGGSVAVASAGEGCGATFTVRLPLAAHAAGRPAARPHSAAPAAAAGDLPLPDLARLKVLVVDDEADARELIERILSDCNAEVLQAADAAQALQLLLNERPDVLVSDIGMPDVDGFDLLGMVRALGAERGGALPAVALTAFARSQDRQRALALGFQAHVAKPVEPAQLAATVAGVCGRGQTTISKQ</sequence>
<dbReference type="InterPro" id="IPR013656">
    <property type="entry name" value="PAS_4"/>
</dbReference>
<evidence type="ECO:0000256" key="5">
    <source>
        <dbReference type="ARBA" id="ARBA00022777"/>
    </source>
</evidence>
<dbReference type="SUPFAM" id="SSF55781">
    <property type="entry name" value="GAF domain-like"/>
    <property type="match status" value="1"/>
</dbReference>
<gene>
    <name evidence="12" type="ORF">OIK44_11310</name>
</gene>
<dbReference type="InterPro" id="IPR001789">
    <property type="entry name" value="Sig_transdc_resp-reg_receiver"/>
</dbReference>
<dbReference type="SMART" id="SM00388">
    <property type="entry name" value="HisKA"/>
    <property type="match status" value="1"/>
</dbReference>
<evidence type="ECO:0000256" key="3">
    <source>
        <dbReference type="ARBA" id="ARBA00022553"/>
    </source>
</evidence>
<feature type="domain" description="Response regulatory" evidence="9">
    <location>
        <begin position="860"/>
        <end position="978"/>
    </location>
</feature>
<dbReference type="CDD" id="cd16922">
    <property type="entry name" value="HATPase_EvgS-ArcB-TorS-like"/>
    <property type="match status" value="1"/>
</dbReference>
<dbReference type="Gene3D" id="1.10.287.130">
    <property type="match status" value="1"/>
</dbReference>
<feature type="coiled-coil region" evidence="7">
    <location>
        <begin position="26"/>
        <end position="53"/>
    </location>
</feature>
<organism evidence="12 13">
    <name type="scientific">Janthinobacterium fluminis</name>
    <dbReference type="NCBI Taxonomy" id="2987524"/>
    <lineage>
        <taxon>Bacteria</taxon>
        <taxon>Pseudomonadati</taxon>
        <taxon>Pseudomonadota</taxon>
        <taxon>Betaproteobacteria</taxon>
        <taxon>Burkholderiales</taxon>
        <taxon>Oxalobacteraceae</taxon>
        <taxon>Janthinobacterium</taxon>
    </lineage>
</organism>
<dbReference type="GO" id="GO:0005524">
    <property type="term" value="F:ATP binding"/>
    <property type="evidence" value="ECO:0007669"/>
    <property type="project" value="UniProtKB-KW"/>
</dbReference>
<feature type="domain" description="PAS" evidence="10">
    <location>
        <begin position="43"/>
        <end position="78"/>
    </location>
</feature>